<dbReference type="UniPathway" id="UPA00138"/>
<proteinExistence type="inferred from homology"/>
<evidence type="ECO:0000256" key="8">
    <source>
        <dbReference type="ARBA" id="ARBA00023014"/>
    </source>
</evidence>
<dbReference type="Pfam" id="PF03315">
    <property type="entry name" value="SDH_beta"/>
    <property type="match status" value="1"/>
</dbReference>
<dbReference type="GO" id="GO:0046872">
    <property type="term" value="F:metal ion binding"/>
    <property type="evidence" value="ECO:0007669"/>
    <property type="project" value="UniProtKB-UniRule"/>
</dbReference>
<keyword evidence="8 11" id="KW-0411">Iron-sulfur</keyword>
<evidence type="ECO:0000259" key="13">
    <source>
        <dbReference type="Pfam" id="PF03315"/>
    </source>
</evidence>
<keyword evidence="9 11" id="KW-0456">Lyase</keyword>
<dbReference type="GO" id="GO:0051539">
    <property type="term" value="F:4 iron, 4 sulfur cluster binding"/>
    <property type="evidence" value="ECO:0007669"/>
    <property type="project" value="UniProtKB-UniRule"/>
</dbReference>
<evidence type="ECO:0000256" key="12">
    <source>
        <dbReference type="RuleBase" id="RU366059"/>
    </source>
</evidence>
<sequence>MTINYKSVFDIIGPIMIGPSSSHTAGAVAIGKAAHDIFQGRPTTITVHYYESFAETHLGHGTDYAIISGVLGFAPDDPRVPDAVEIAQKQGITIELIASAEPSPVNHPNTAVVEVSNAHRTIEVTGVSIGGGTIEIRGLKFNGYTVTPEGPLPFVLAIPKANETVESLKTKLLAMSEINMQKRYTSENAAILYEFDLDSRLHSQQIEQLRQETECLIYI</sequence>
<accession>A0A0R2MWG3</accession>
<name>A0A0R2MWG3_9LACO</name>
<dbReference type="FunFam" id="3.30.1330.90:FF:000004">
    <property type="entry name" value="L-serine dehydratase, iron-sulfur-dependent subunit beta"/>
    <property type="match status" value="1"/>
</dbReference>
<evidence type="ECO:0000256" key="1">
    <source>
        <dbReference type="ARBA" id="ARBA00001966"/>
    </source>
</evidence>
<comment type="caution">
    <text evidence="14">The sequence shown here is derived from an EMBL/GenBank/DDBJ whole genome shotgun (WGS) entry which is preliminary data.</text>
</comment>
<gene>
    <name evidence="14" type="ORF">IV56_GL000186</name>
</gene>
<evidence type="ECO:0000256" key="2">
    <source>
        <dbReference type="ARBA" id="ARBA00004742"/>
    </source>
</evidence>
<organism evidence="14 15">
    <name type="scientific">Lacticaseibacillus saniviri JCM 17471 = DSM 24301</name>
    <dbReference type="NCBI Taxonomy" id="1293598"/>
    <lineage>
        <taxon>Bacteria</taxon>
        <taxon>Bacillati</taxon>
        <taxon>Bacillota</taxon>
        <taxon>Bacilli</taxon>
        <taxon>Lactobacillales</taxon>
        <taxon>Lactobacillaceae</taxon>
        <taxon>Lacticaseibacillus</taxon>
    </lineage>
</organism>
<dbReference type="PANTHER" id="PTHR30182">
    <property type="entry name" value="L-SERINE DEHYDRATASE"/>
    <property type="match status" value="1"/>
</dbReference>
<dbReference type="GO" id="GO:0006094">
    <property type="term" value="P:gluconeogenesis"/>
    <property type="evidence" value="ECO:0007669"/>
    <property type="project" value="UniProtKB-UniRule"/>
</dbReference>
<keyword evidence="7 11" id="KW-0408">Iron</keyword>
<dbReference type="PIRSF" id="PIRSF036692">
    <property type="entry name" value="SDH_B"/>
    <property type="match status" value="1"/>
</dbReference>
<evidence type="ECO:0000256" key="6">
    <source>
        <dbReference type="ARBA" id="ARBA00022723"/>
    </source>
</evidence>
<comment type="cofactor">
    <cofactor evidence="1 12">
        <name>[4Fe-4S] cluster</name>
        <dbReference type="ChEBI" id="CHEBI:49883"/>
    </cofactor>
</comment>
<dbReference type="Gene3D" id="3.30.1330.90">
    <property type="entry name" value="D-3-phosphoglycerate dehydrogenase, domain 3"/>
    <property type="match status" value="1"/>
</dbReference>
<dbReference type="InterPro" id="IPR005131">
    <property type="entry name" value="Ser_deHydtase_bsu"/>
</dbReference>
<keyword evidence="15" id="KW-1185">Reference proteome</keyword>
<evidence type="ECO:0000256" key="11">
    <source>
        <dbReference type="PIRNR" id="PIRNR036692"/>
    </source>
</evidence>
<reference evidence="14 15" key="1">
    <citation type="journal article" date="2015" name="Genome Announc.">
        <title>Expanding the biotechnology potential of lactobacilli through comparative genomics of 213 strains and associated genera.</title>
        <authorList>
            <person name="Sun Z."/>
            <person name="Harris H.M."/>
            <person name="McCann A."/>
            <person name="Guo C."/>
            <person name="Argimon S."/>
            <person name="Zhang W."/>
            <person name="Yang X."/>
            <person name="Jeffery I.B."/>
            <person name="Cooney J.C."/>
            <person name="Kagawa T.F."/>
            <person name="Liu W."/>
            <person name="Song Y."/>
            <person name="Salvetti E."/>
            <person name="Wrobel A."/>
            <person name="Rasinkangas P."/>
            <person name="Parkhill J."/>
            <person name="Rea M.C."/>
            <person name="O'Sullivan O."/>
            <person name="Ritari J."/>
            <person name="Douillard F.P."/>
            <person name="Paul Ross R."/>
            <person name="Yang R."/>
            <person name="Briner A.E."/>
            <person name="Felis G.E."/>
            <person name="de Vos W.M."/>
            <person name="Barrangou R."/>
            <person name="Klaenhammer T.R."/>
            <person name="Caufield P.W."/>
            <person name="Cui Y."/>
            <person name="Zhang H."/>
            <person name="O'Toole P.W."/>
        </authorList>
    </citation>
    <scope>NUCLEOTIDE SEQUENCE [LARGE SCALE GENOMIC DNA]</scope>
    <source>
        <strain evidence="14 15">DSM 24301</strain>
    </source>
</reference>
<comment type="similarity">
    <text evidence="3 11 12">Belongs to the iron-sulfur dependent L-serine dehydratase family.</text>
</comment>
<dbReference type="PANTHER" id="PTHR30182:SF12">
    <property type="entry name" value="L-SERINE DEHYDRATASE, BETA CHAIN-RELATED"/>
    <property type="match status" value="1"/>
</dbReference>
<keyword evidence="4 11" id="KW-0312">Gluconeogenesis</keyword>
<evidence type="ECO:0000256" key="7">
    <source>
        <dbReference type="ARBA" id="ARBA00023004"/>
    </source>
</evidence>
<keyword evidence="5 11" id="KW-0004">4Fe-4S</keyword>
<evidence type="ECO:0000256" key="3">
    <source>
        <dbReference type="ARBA" id="ARBA00008636"/>
    </source>
</evidence>
<dbReference type="EMBL" id="JQCE01000075">
    <property type="protein sequence ID" value="KRO15098.1"/>
    <property type="molecule type" value="Genomic_DNA"/>
</dbReference>
<dbReference type="PATRIC" id="fig|1293598.4.peg.201"/>
<evidence type="ECO:0000313" key="15">
    <source>
        <dbReference type="Proteomes" id="UP000050969"/>
    </source>
</evidence>
<evidence type="ECO:0000256" key="5">
    <source>
        <dbReference type="ARBA" id="ARBA00022485"/>
    </source>
</evidence>
<evidence type="ECO:0000256" key="4">
    <source>
        <dbReference type="ARBA" id="ARBA00022432"/>
    </source>
</evidence>
<dbReference type="InterPro" id="IPR029009">
    <property type="entry name" value="ASB_dom_sf"/>
</dbReference>
<dbReference type="AlphaFoldDB" id="A0A0R2MWG3"/>
<keyword evidence="6 11" id="KW-0479">Metal-binding</keyword>
<dbReference type="InterPro" id="IPR004643">
    <property type="entry name" value="Fe-S_L-Ser_bsu"/>
</dbReference>
<dbReference type="Proteomes" id="UP000050969">
    <property type="component" value="Unassembled WGS sequence"/>
</dbReference>
<comment type="catalytic activity">
    <reaction evidence="10 11 12">
        <text>L-serine = pyruvate + NH4(+)</text>
        <dbReference type="Rhea" id="RHEA:19169"/>
        <dbReference type="ChEBI" id="CHEBI:15361"/>
        <dbReference type="ChEBI" id="CHEBI:28938"/>
        <dbReference type="ChEBI" id="CHEBI:33384"/>
        <dbReference type="EC" id="4.3.1.17"/>
    </reaction>
</comment>
<evidence type="ECO:0000256" key="10">
    <source>
        <dbReference type="ARBA" id="ARBA00049406"/>
    </source>
</evidence>
<dbReference type="RefSeq" id="WP_054776791.1">
    <property type="nucleotide sequence ID" value="NZ_BBBX01000003.1"/>
</dbReference>
<evidence type="ECO:0000313" key="14">
    <source>
        <dbReference type="EMBL" id="KRO15098.1"/>
    </source>
</evidence>
<evidence type="ECO:0000256" key="9">
    <source>
        <dbReference type="ARBA" id="ARBA00023239"/>
    </source>
</evidence>
<comment type="pathway">
    <text evidence="2 11">Carbohydrate biosynthesis; gluconeogenesis.</text>
</comment>
<dbReference type="STRING" id="1293598.IV56_GL000186"/>
<protein>
    <recommendedName>
        <fullName evidence="11">L-serine deaminase</fullName>
    </recommendedName>
</protein>
<feature type="domain" description="Serine dehydratase beta chain" evidence="13">
    <location>
        <begin position="7"/>
        <end position="81"/>
    </location>
</feature>
<dbReference type="InterPro" id="IPR051318">
    <property type="entry name" value="Fe-S_L-Ser"/>
</dbReference>
<dbReference type="GO" id="GO:0003941">
    <property type="term" value="F:L-serine ammonia-lyase activity"/>
    <property type="evidence" value="ECO:0007669"/>
    <property type="project" value="UniProtKB-UniRule"/>
</dbReference>
<dbReference type="OrthoDB" id="9813137at2"/>
<dbReference type="NCBIfam" id="TIGR00719">
    <property type="entry name" value="sda_beta"/>
    <property type="match status" value="1"/>
</dbReference>
<dbReference type="SUPFAM" id="SSF143548">
    <property type="entry name" value="Serine metabolism enzymes domain"/>
    <property type="match status" value="1"/>
</dbReference>